<protein>
    <submittedName>
        <fullName evidence="1">7289_t:CDS:1</fullName>
    </submittedName>
</protein>
<accession>A0ACA9RPK4</accession>
<dbReference type="Proteomes" id="UP000789920">
    <property type="component" value="Unassembled WGS sequence"/>
</dbReference>
<comment type="caution">
    <text evidence="1">The sequence shown here is derived from an EMBL/GenBank/DDBJ whole genome shotgun (WGS) entry which is preliminary data.</text>
</comment>
<proteinExistence type="predicted"/>
<name>A0ACA9RPK4_9GLOM</name>
<sequence>MPPLVIQWRSPHNPSDISPGSRALDFYFLKTSALHFLGLLRESNTTLGFNHIYAINQPDRKDRREKLDTLSTRLFFDLEIFDAVSENDNEKLNEFSPKSKLKPSEKAVYIDHYTIYKSIIDNNYGSALILEDDIDIELNISPIMTDVHQSLPSDWEMLYLGHCNNLEGKSSEPIIVSNRGNNSSSYKIFKSEKPYCTYAYAVSRAGALKLLETVGKPTKLPLDQELINMIQKGTIKSYTLIPPIIVHWHFPNESPKDKSSNDQTSDFYTLKNSTIKFIG</sequence>
<dbReference type="EMBL" id="CAJVQC010064385">
    <property type="protein sequence ID" value="CAG8804522.1"/>
    <property type="molecule type" value="Genomic_DNA"/>
</dbReference>
<evidence type="ECO:0000313" key="1">
    <source>
        <dbReference type="EMBL" id="CAG8804522.1"/>
    </source>
</evidence>
<keyword evidence="2" id="KW-1185">Reference proteome</keyword>
<reference evidence="1" key="1">
    <citation type="submission" date="2021-06" db="EMBL/GenBank/DDBJ databases">
        <authorList>
            <person name="Kallberg Y."/>
            <person name="Tangrot J."/>
            <person name="Rosling A."/>
        </authorList>
    </citation>
    <scope>NUCLEOTIDE SEQUENCE</scope>
    <source>
        <strain evidence="1">MA461A</strain>
    </source>
</reference>
<evidence type="ECO:0000313" key="2">
    <source>
        <dbReference type="Proteomes" id="UP000789920"/>
    </source>
</evidence>
<organism evidence="1 2">
    <name type="scientific">Racocetra persica</name>
    <dbReference type="NCBI Taxonomy" id="160502"/>
    <lineage>
        <taxon>Eukaryota</taxon>
        <taxon>Fungi</taxon>
        <taxon>Fungi incertae sedis</taxon>
        <taxon>Mucoromycota</taxon>
        <taxon>Glomeromycotina</taxon>
        <taxon>Glomeromycetes</taxon>
        <taxon>Diversisporales</taxon>
        <taxon>Gigasporaceae</taxon>
        <taxon>Racocetra</taxon>
    </lineage>
</organism>
<gene>
    <name evidence="1" type="ORF">RPERSI_LOCUS21738</name>
</gene>